<dbReference type="Pfam" id="PF00617">
    <property type="entry name" value="RasGEF"/>
    <property type="match status" value="1"/>
</dbReference>
<gene>
    <name evidence="6" type="ORF">NP233_g979</name>
</gene>
<dbReference type="InterPro" id="IPR027417">
    <property type="entry name" value="P-loop_NTPase"/>
</dbReference>
<dbReference type="Gene3D" id="1.10.840.10">
    <property type="entry name" value="Ras guanine-nucleotide exchange factors catalytic domain"/>
    <property type="match status" value="1"/>
</dbReference>
<dbReference type="Proteomes" id="UP001213000">
    <property type="component" value="Unassembled WGS sequence"/>
</dbReference>
<evidence type="ECO:0000313" key="6">
    <source>
        <dbReference type="EMBL" id="KAJ3575638.1"/>
    </source>
</evidence>
<evidence type="ECO:0000259" key="4">
    <source>
        <dbReference type="PROSITE" id="PS50009"/>
    </source>
</evidence>
<dbReference type="InterPro" id="IPR023578">
    <property type="entry name" value="Ras_GEF_dom_sf"/>
</dbReference>
<dbReference type="InterPro" id="IPR000651">
    <property type="entry name" value="Ras-like_Gua-exchang_fac_N"/>
</dbReference>
<dbReference type="PROSITE" id="PS50009">
    <property type="entry name" value="RASGEF_CAT"/>
    <property type="match status" value="1"/>
</dbReference>
<comment type="caution">
    <text evidence="6">The sequence shown here is derived from an EMBL/GenBank/DDBJ whole genome shotgun (WGS) entry which is preliminary data.</text>
</comment>
<proteinExistence type="predicted"/>
<feature type="domain" description="N-terminal Ras-GEF" evidence="5">
    <location>
        <begin position="324"/>
        <end position="449"/>
    </location>
</feature>
<dbReference type="PANTHER" id="PTHR23113">
    <property type="entry name" value="GUANINE NUCLEOTIDE EXCHANGE FACTOR"/>
    <property type="match status" value="1"/>
</dbReference>
<dbReference type="PANTHER" id="PTHR23113:SF348">
    <property type="entry name" value="GUANYL-NUCLEOTIDE EXCHANGE FACTOR RASGEF, PUTATIVE (AFU_ORTHOLOGUE AFUA_1G04700)-RELATED"/>
    <property type="match status" value="1"/>
</dbReference>
<dbReference type="AlphaFoldDB" id="A0AAD5W0V9"/>
<dbReference type="Gene3D" id="3.40.50.300">
    <property type="entry name" value="P-loop containing nucleotide triphosphate hydrolases"/>
    <property type="match status" value="1"/>
</dbReference>
<dbReference type="InterPro" id="IPR036964">
    <property type="entry name" value="RASGEF_cat_dom_sf"/>
</dbReference>
<evidence type="ECO:0008006" key="8">
    <source>
        <dbReference type="Google" id="ProtNLM"/>
    </source>
</evidence>
<evidence type="ECO:0000256" key="2">
    <source>
        <dbReference type="PROSITE-ProRule" id="PRU00168"/>
    </source>
</evidence>
<dbReference type="SUPFAM" id="SSF52540">
    <property type="entry name" value="P-loop containing nucleoside triphosphate hydrolases"/>
    <property type="match status" value="1"/>
</dbReference>
<dbReference type="SMART" id="SM00147">
    <property type="entry name" value="RasGEF"/>
    <property type="match status" value="1"/>
</dbReference>
<feature type="region of interest" description="Disordered" evidence="3">
    <location>
        <begin position="463"/>
        <end position="497"/>
    </location>
</feature>
<dbReference type="SUPFAM" id="SSF48366">
    <property type="entry name" value="Ras GEF"/>
    <property type="match status" value="1"/>
</dbReference>
<evidence type="ECO:0000313" key="7">
    <source>
        <dbReference type="Proteomes" id="UP001213000"/>
    </source>
</evidence>
<evidence type="ECO:0000259" key="5">
    <source>
        <dbReference type="PROSITE" id="PS50212"/>
    </source>
</evidence>
<keyword evidence="7" id="KW-1185">Reference proteome</keyword>
<dbReference type="EMBL" id="JANIEX010000031">
    <property type="protein sequence ID" value="KAJ3575638.1"/>
    <property type="molecule type" value="Genomic_DNA"/>
</dbReference>
<dbReference type="InterPro" id="IPR001895">
    <property type="entry name" value="RASGEF_cat_dom"/>
</dbReference>
<sequence>MSENVTLIVIGVSGCGKSQAIRKGLSGYHLSDPLPSTVQRVVGDISAPLYSYRLGTIIRDKVPDCPLTVIEIDIATGDGHIPRGHLWPEAVPCLDGAVICYDSGNRSSFMPVEQLLRAYHAMRLPIIVLACKADLDPQIRPEFASTLLNPYRAGLVEVSVISDPGRDKLRRSFDWLLKAVFRHRQAIDTINLPDQTYLNPASPDILSPPPWDNSRTATPTTAQPRPPQQPLPAPPVHYPNHVQYPVPTERLTTVNGFTAAASSHPQEDENPSQRLLVDLPPPIGFSSGEDIPSQAINEVDEAEMVEPVLNGAQQNGVDSREKDKPKPAQFATLDTLLDKLLFIAVSGDDPSFISSFLLTYRRFCTPRSVLLAMQKKMRQLDEPSGDPMFSCFAQMRICHLLEVWINDYGDDFAVKGTAGALHALIRSILAKTHLLHYGSQLLPFLESLPGLEDEDAAWAVQPEVTDESDGESFMDDDDYSQPDGDVDQGASSSRAPIVDNIPPDMLLSSSASRPALVDPITSTNVRDRKSSAVMRSLGLSLNNSIEHDPTSKQQLKELVRAANDIMAFDASEVAEEITRVEVQYFKAIKNRHWMHFVFLKQKAKNDPIVAFNTIANHIGDWVVSLILCHDKAQRRARQMEKMVDIAARLRTLNNYSALRAFVAGINSSTYPGDETMELFKSRSPEQAKNLQSWEVLLQQLRAHRAYRLALRNSKGSCIPAMEVHIADMVKAQENNRDHKEDDPERIHWAKFSMMGRFVSITAQCQSQCQSSTDYDFPERTHISDLFLKRTVMSSELQRARLRDPEEPDGQPTRSRLFFW</sequence>
<dbReference type="GO" id="GO:0007265">
    <property type="term" value="P:Ras protein signal transduction"/>
    <property type="evidence" value="ECO:0007669"/>
    <property type="project" value="TreeGrafter"/>
</dbReference>
<evidence type="ECO:0000256" key="3">
    <source>
        <dbReference type="SAM" id="MobiDB-lite"/>
    </source>
</evidence>
<dbReference type="Gene3D" id="1.20.870.10">
    <property type="entry name" value="Son of sevenless (SoS) protein Chain: S domain 1"/>
    <property type="match status" value="1"/>
</dbReference>
<feature type="domain" description="Ras-GEF" evidence="4">
    <location>
        <begin position="569"/>
        <end position="805"/>
    </location>
</feature>
<protein>
    <recommendedName>
        <fullName evidence="8">Ras GEF</fullName>
    </recommendedName>
</protein>
<feature type="compositionally biased region" description="Acidic residues" evidence="3">
    <location>
        <begin position="464"/>
        <end position="486"/>
    </location>
</feature>
<name>A0AAD5W0V9_9AGAR</name>
<dbReference type="CDD" id="cd06224">
    <property type="entry name" value="REM"/>
    <property type="match status" value="1"/>
</dbReference>
<keyword evidence="1 2" id="KW-0344">Guanine-nucleotide releasing factor</keyword>
<dbReference type="GO" id="GO:0005886">
    <property type="term" value="C:plasma membrane"/>
    <property type="evidence" value="ECO:0007669"/>
    <property type="project" value="TreeGrafter"/>
</dbReference>
<accession>A0AAD5W0V9</accession>
<feature type="compositionally biased region" description="Pro residues" evidence="3">
    <location>
        <begin position="224"/>
        <end position="237"/>
    </location>
</feature>
<organism evidence="6 7">
    <name type="scientific">Leucocoprinus birnbaumii</name>
    <dbReference type="NCBI Taxonomy" id="56174"/>
    <lineage>
        <taxon>Eukaryota</taxon>
        <taxon>Fungi</taxon>
        <taxon>Dikarya</taxon>
        <taxon>Basidiomycota</taxon>
        <taxon>Agaricomycotina</taxon>
        <taxon>Agaricomycetes</taxon>
        <taxon>Agaricomycetidae</taxon>
        <taxon>Agaricales</taxon>
        <taxon>Agaricineae</taxon>
        <taxon>Agaricaceae</taxon>
        <taxon>Leucocoprinus</taxon>
    </lineage>
</organism>
<evidence type="ECO:0000256" key="1">
    <source>
        <dbReference type="ARBA" id="ARBA00022658"/>
    </source>
</evidence>
<dbReference type="PROSITE" id="PS50212">
    <property type="entry name" value="RASGEF_NTER"/>
    <property type="match status" value="1"/>
</dbReference>
<feature type="region of interest" description="Disordered" evidence="3">
    <location>
        <begin position="201"/>
        <end position="237"/>
    </location>
</feature>
<dbReference type="InterPro" id="IPR008937">
    <property type="entry name" value="Ras-like_GEF"/>
</dbReference>
<dbReference type="Pfam" id="PF00618">
    <property type="entry name" value="RasGEF_N"/>
    <property type="match status" value="1"/>
</dbReference>
<dbReference type="CDD" id="cd00882">
    <property type="entry name" value="Ras_like_GTPase"/>
    <property type="match status" value="1"/>
</dbReference>
<dbReference type="GO" id="GO:0005085">
    <property type="term" value="F:guanyl-nucleotide exchange factor activity"/>
    <property type="evidence" value="ECO:0007669"/>
    <property type="project" value="UniProtKB-KW"/>
</dbReference>
<reference evidence="6" key="1">
    <citation type="submission" date="2022-07" db="EMBL/GenBank/DDBJ databases">
        <title>Genome Sequence of Leucocoprinus birnbaumii.</title>
        <authorList>
            <person name="Buettner E."/>
        </authorList>
    </citation>
    <scope>NUCLEOTIDE SEQUENCE</scope>
    <source>
        <strain evidence="6">VT141</strain>
    </source>
</reference>